<keyword evidence="2" id="KW-0004">4Fe-4S</keyword>
<keyword evidence="5" id="KW-0408">Iron</keyword>
<reference evidence="9" key="1">
    <citation type="journal article" date="2017" name="Genome Announc.">
        <title>High-Quality Whole-Genome Sequences of the Oligo-Mouse-Microbiota Bacterial Community.</title>
        <authorList>
            <person name="Garzetti D."/>
            <person name="Brugiroux S."/>
            <person name="Bunk B."/>
            <person name="Pukall R."/>
            <person name="McCoy K.D."/>
            <person name="Macpherson A.J."/>
            <person name="Stecher B."/>
        </authorList>
    </citation>
    <scope>NUCLEOTIDE SEQUENCE</scope>
    <source>
        <strain evidence="9">KB18</strain>
    </source>
</reference>
<reference evidence="10 12" key="3">
    <citation type="submission" date="2020-11" db="EMBL/GenBank/DDBJ databases">
        <title>Closed and high quality bacterial genomes of the OMM12 community.</title>
        <authorList>
            <person name="Marbouty M."/>
            <person name="Lamy-Besnier Q."/>
            <person name="Debarbieux L."/>
            <person name="Koszul R."/>
        </authorList>
    </citation>
    <scope>NUCLEOTIDE SEQUENCE [LARGE SCALE GENOMIC DNA]</scope>
    <source>
        <strain evidence="10 12">KB18</strain>
    </source>
</reference>
<dbReference type="NCBIfam" id="TIGR04085">
    <property type="entry name" value="rSAM_more_4Fe4S"/>
    <property type="match status" value="1"/>
</dbReference>
<evidence type="ECO:0000256" key="3">
    <source>
        <dbReference type="ARBA" id="ARBA00022691"/>
    </source>
</evidence>
<dbReference type="InterPro" id="IPR034485">
    <property type="entry name" value="Anaerobic_Cys-type_sulfatase-m"/>
</dbReference>
<keyword evidence="4" id="KW-0479">Metal-binding</keyword>
<dbReference type="PANTHER" id="PTHR43273">
    <property type="entry name" value="ANAEROBIC SULFATASE-MATURATING ENZYME HOMOLOG ASLB-RELATED"/>
    <property type="match status" value="1"/>
</dbReference>
<sequence length="363" mass="41376">MPPLSLLIKPASGGCNMRCVYCFYHDEAQNRAVTSYGMMSEDTLETLIRKALDYAGGQCTFGFQGGEPTLRGLDFFRRAVEYQQKYNVHNVRIYNALQTNGLLLDSHWARFFKENGFLVGLSLDGGKALHDSLRRDSQGRGTFSRTMRAARLLESHEVDFNLLTVVTRQAAENITQVYRFLRREGLLYQQYIPCLDPLGEPRGSSPYSLTPKVFGGFLKTLFDLWYQDVRAGRFIYIRYFENLLGMLLGRPPEHCGLSGRCALQHVIEADGSVYPCDFYCLDQWRLGNILEEDFAALDSAATAQRFLEESLAAPEYCGGCEYRFICRGGCRRDREGLGLNYFCQAYKEFFSYALPRLRELAGM</sequence>
<dbReference type="SUPFAM" id="SSF102114">
    <property type="entry name" value="Radical SAM enzymes"/>
    <property type="match status" value="1"/>
</dbReference>
<dbReference type="Pfam" id="PF13186">
    <property type="entry name" value="SPASM"/>
    <property type="match status" value="1"/>
</dbReference>
<dbReference type="SFLD" id="SFLDG01384">
    <property type="entry name" value="thioether_bond_formation_requi"/>
    <property type="match status" value="1"/>
</dbReference>
<protein>
    <submittedName>
        <fullName evidence="10">Anaerobic sulfatase maturase</fullName>
    </submittedName>
</protein>
<name>A0A1Z2XPZ2_9FIRM</name>
<dbReference type="InterPro" id="IPR007197">
    <property type="entry name" value="rSAM"/>
</dbReference>
<dbReference type="EMBL" id="CP021422">
    <property type="protein sequence ID" value="ASB40512.1"/>
    <property type="molecule type" value="Genomic_DNA"/>
</dbReference>
<gene>
    <name evidence="9" type="ORF">ADH66_07465</name>
    <name evidence="10" type="ORF">I5Q82_17515</name>
</gene>
<dbReference type="Proteomes" id="UP000196710">
    <property type="component" value="Chromosome"/>
</dbReference>
<keyword evidence="6" id="KW-0411">Iron-sulfur</keyword>
<dbReference type="CDD" id="cd01335">
    <property type="entry name" value="Radical_SAM"/>
    <property type="match status" value="1"/>
</dbReference>
<dbReference type="KEGG" id="amur:ADH66_07465"/>
<reference evidence="11" key="2">
    <citation type="submission" date="2017-05" db="EMBL/GenBank/DDBJ databases">
        <title>Improved OligoMM genomes.</title>
        <authorList>
            <person name="Garzetti D."/>
        </authorList>
    </citation>
    <scope>NUCLEOTIDE SEQUENCE [LARGE SCALE GENOMIC DNA]</scope>
    <source>
        <strain evidence="11">KB18</strain>
    </source>
</reference>
<dbReference type="NCBIfam" id="NF010321">
    <property type="entry name" value="PRK13758.1"/>
    <property type="match status" value="1"/>
</dbReference>
<evidence type="ECO:0000256" key="7">
    <source>
        <dbReference type="ARBA" id="ARBA00023601"/>
    </source>
</evidence>
<proteinExistence type="inferred from homology"/>
<keyword evidence="11" id="KW-1185">Reference proteome</keyword>
<dbReference type="InterPro" id="IPR013785">
    <property type="entry name" value="Aldolase_TIM"/>
</dbReference>
<organism evidence="10 12">
    <name type="scientific">Acutalibacter muris</name>
    <dbReference type="NCBI Taxonomy" id="1796620"/>
    <lineage>
        <taxon>Bacteria</taxon>
        <taxon>Bacillati</taxon>
        <taxon>Bacillota</taxon>
        <taxon>Clostridia</taxon>
        <taxon>Eubacteriales</taxon>
        <taxon>Acutalibacteraceae</taxon>
        <taxon>Acutalibacter</taxon>
    </lineage>
</organism>
<evidence type="ECO:0000256" key="2">
    <source>
        <dbReference type="ARBA" id="ARBA00022485"/>
    </source>
</evidence>
<dbReference type="PROSITE" id="PS51918">
    <property type="entry name" value="RADICAL_SAM"/>
    <property type="match status" value="1"/>
</dbReference>
<comment type="similarity">
    <text evidence="7">Belongs to the radical SAM superfamily. Anaerobic sulfatase-maturating enzyme family.</text>
</comment>
<dbReference type="Proteomes" id="UP000596035">
    <property type="component" value="Chromosome"/>
</dbReference>
<dbReference type="GO" id="GO:0016491">
    <property type="term" value="F:oxidoreductase activity"/>
    <property type="evidence" value="ECO:0007669"/>
    <property type="project" value="InterPro"/>
</dbReference>
<comment type="cofactor">
    <cofactor evidence="1">
        <name>[4Fe-4S] cluster</name>
        <dbReference type="ChEBI" id="CHEBI:49883"/>
    </cofactor>
</comment>
<dbReference type="Pfam" id="PF04055">
    <property type="entry name" value="Radical_SAM"/>
    <property type="match status" value="1"/>
</dbReference>
<dbReference type="Gene3D" id="3.20.20.70">
    <property type="entry name" value="Aldolase class I"/>
    <property type="match status" value="1"/>
</dbReference>
<dbReference type="SFLD" id="SFLDG01067">
    <property type="entry name" value="SPASM/twitch_domain_containing"/>
    <property type="match status" value="1"/>
</dbReference>
<dbReference type="SFLD" id="SFLDS00029">
    <property type="entry name" value="Radical_SAM"/>
    <property type="match status" value="1"/>
</dbReference>
<dbReference type="NCBIfam" id="TIGR03942">
    <property type="entry name" value="sulfatase_rSAM"/>
    <property type="match status" value="1"/>
</dbReference>
<dbReference type="InterPro" id="IPR047207">
    <property type="entry name" value="SPASM_anSME"/>
</dbReference>
<dbReference type="AlphaFoldDB" id="A0A1Z2XPZ2"/>
<dbReference type="InterPro" id="IPR023885">
    <property type="entry name" value="4Fe4S-binding_SPASM_dom"/>
</dbReference>
<dbReference type="CDD" id="cd21120">
    <property type="entry name" value="SPASM_anSME"/>
    <property type="match status" value="1"/>
</dbReference>
<evidence type="ECO:0000259" key="8">
    <source>
        <dbReference type="PROSITE" id="PS51918"/>
    </source>
</evidence>
<evidence type="ECO:0000313" key="12">
    <source>
        <dbReference type="Proteomes" id="UP000596035"/>
    </source>
</evidence>
<dbReference type="SFLD" id="SFLDG01072">
    <property type="entry name" value="dehydrogenase_like"/>
    <property type="match status" value="1"/>
</dbReference>
<dbReference type="InterPro" id="IPR023867">
    <property type="entry name" value="Sulphatase_maturase_rSAM"/>
</dbReference>
<evidence type="ECO:0000313" key="9">
    <source>
        <dbReference type="EMBL" id="ASB40512.1"/>
    </source>
</evidence>
<evidence type="ECO:0000313" key="11">
    <source>
        <dbReference type="Proteomes" id="UP000196710"/>
    </source>
</evidence>
<evidence type="ECO:0000256" key="4">
    <source>
        <dbReference type="ARBA" id="ARBA00022723"/>
    </source>
</evidence>
<evidence type="ECO:0000256" key="5">
    <source>
        <dbReference type="ARBA" id="ARBA00023004"/>
    </source>
</evidence>
<dbReference type="PANTHER" id="PTHR43273:SF3">
    <property type="entry name" value="ANAEROBIC SULFATASE-MATURATING ENZYME HOMOLOG ASLB-RELATED"/>
    <property type="match status" value="1"/>
</dbReference>
<dbReference type="GO" id="GO:0051539">
    <property type="term" value="F:4 iron, 4 sulfur cluster binding"/>
    <property type="evidence" value="ECO:0007669"/>
    <property type="project" value="UniProtKB-KW"/>
</dbReference>
<evidence type="ECO:0000256" key="6">
    <source>
        <dbReference type="ARBA" id="ARBA00023014"/>
    </source>
</evidence>
<dbReference type="GO" id="GO:0046872">
    <property type="term" value="F:metal ion binding"/>
    <property type="evidence" value="ECO:0007669"/>
    <property type="project" value="UniProtKB-KW"/>
</dbReference>
<keyword evidence="3" id="KW-0949">S-adenosyl-L-methionine</keyword>
<dbReference type="InterPro" id="IPR058240">
    <property type="entry name" value="rSAM_sf"/>
</dbReference>
<evidence type="ECO:0000313" key="10">
    <source>
        <dbReference type="EMBL" id="QQR29796.1"/>
    </source>
</evidence>
<evidence type="ECO:0000256" key="1">
    <source>
        <dbReference type="ARBA" id="ARBA00001966"/>
    </source>
</evidence>
<dbReference type="SFLD" id="SFLDG01386">
    <property type="entry name" value="main_SPASM_domain-containing"/>
    <property type="match status" value="1"/>
</dbReference>
<dbReference type="EMBL" id="CP065321">
    <property type="protein sequence ID" value="QQR29796.1"/>
    <property type="molecule type" value="Genomic_DNA"/>
</dbReference>
<dbReference type="SFLD" id="SFLDF00289">
    <property type="entry name" value="anaerobic_Cys-type_sulfatase-m"/>
    <property type="match status" value="1"/>
</dbReference>
<feature type="domain" description="Radical SAM core" evidence="8">
    <location>
        <begin position="1"/>
        <end position="227"/>
    </location>
</feature>
<dbReference type="RefSeq" id="WP_066533896.1">
    <property type="nucleotide sequence ID" value="NZ_CP021422.1"/>
</dbReference>
<accession>A0A1Z2XPZ2</accession>